<name>A0A0S7BTM1_9CHLR</name>
<comment type="similarity">
    <text evidence="2">Belongs to the BMP lipoprotein family.</text>
</comment>
<dbReference type="PANTHER" id="PTHR34296:SF2">
    <property type="entry name" value="ABC TRANSPORTER GUANOSINE-BINDING PROTEIN NUPN"/>
    <property type="match status" value="1"/>
</dbReference>
<dbReference type="InterPro" id="IPR028082">
    <property type="entry name" value="Peripla_BP_I"/>
</dbReference>
<dbReference type="Proteomes" id="UP000053370">
    <property type="component" value="Unassembled WGS sequence"/>
</dbReference>
<feature type="chain" id="PRO_5006633148" evidence="7">
    <location>
        <begin position="26"/>
        <end position="327"/>
    </location>
</feature>
<keyword evidence="5" id="KW-0472">Membrane</keyword>
<reference evidence="9" key="1">
    <citation type="journal article" date="2015" name="Genome Announc.">
        <title>Draft Genome Sequence of Anaerolineae Strain TC1, a Novel Isolate from a Methanogenic Wastewater Treatment System.</title>
        <authorList>
            <person name="Matsuura N."/>
            <person name="Tourlousse D.M."/>
            <person name="Sun L."/>
            <person name="Toyonaga M."/>
            <person name="Kuroda K."/>
            <person name="Ohashi A."/>
            <person name="Cruz R."/>
            <person name="Yamaguchi T."/>
            <person name="Sekiguchi Y."/>
        </authorList>
    </citation>
    <scope>NUCLEOTIDE SEQUENCE [LARGE SCALE GENOMIC DNA]</scope>
    <source>
        <strain evidence="9">TC1</strain>
    </source>
</reference>
<organism evidence="9">
    <name type="scientific">Flexilinea flocculi</name>
    <dbReference type="NCBI Taxonomy" id="1678840"/>
    <lineage>
        <taxon>Bacteria</taxon>
        <taxon>Bacillati</taxon>
        <taxon>Chloroflexota</taxon>
        <taxon>Anaerolineae</taxon>
        <taxon>Anaerolineales</taxon>
        <taxon>Anaerolineaceae</taxon>
        <taxon>Flexilinea</taxon>
    </lineage>
</organism>
<gene>
    <name evidence="9" type="ORF">ATC1_131863</name>
</gene>
<evidence type="ECO:0000256" key="4">
    <source>
        <dbReference type="ARBA" id="ARBA00022729"/>
    </source>
</evidence>
<dbReference type="SUPFAM" id="SSF53822">
    <property type="entry name" value="Periplasmic binding protein-like I"/>
    <property type="match status" value="1"/>
</dbReference>
<keyword evidence="3" id="KW-1003">Cell membrane</keyword>
<dbReference type="OrthoDB" id="9769871at2"/>
<dbReference type="Pfam" id="PF02608">
    <property type="entry name" value="Bmp"/>
    <property type="match status" value="1"/>
</dbReference>
<dbReference type="STRING" id="1678840.ATC1_131863"/>
<feature type="signal peptide" evidence="7">
    <location>
        <begin position="1"/>
        <end position="25"/>
    </location>
</feature>
<dbReference type="GO" id="GO:0005886">
    <property type="term" value="C:plasma membrane"/>
    <property type="evidence" value="ECO:0007669"/>
    <property type="project" value="UniProtKB-SubCell"/>
</dbReference>
<dbReference type="InterPro" id="IPR050957">
    <property type="entry name" value="BMP_lipoprotein"/>
</dbReference>
<evidence type="ECO:0000259" key="8">
    <source>
        <dbReference type="Pfam" id="PF02608"/>
    </source>
</evidence>
<dbReference type="CDD" id="cd06304">
    <property type="entry name" value="PBP1_BmpA_Med_PnrA-like"/>
    <property type="match status" value="1"/>
</dbReference>
<evidence type="ECO:0000256" key="6">
    <source>
        <dbReference type="ARBA" id="ARBA00023288"/>
    </source>
</evidence>
<evidence type="ECO:0000313" key="10">
    <source>
        <dbReference type="Proteomes" id="UP000053370"/>
    </source>
</evidence>
<evidence type="ECO:0000256" key="7">
    <source>
        <dbReference type="SAM" id="SignalP"/>
    </source>
</evidence>
<sequence length="327" mass="35377">MSKKFSIMILFVCVVMTLLSVPVLAEDEVFQVAMVMPSKINDYSFSQSMYEALKVLQSEVGEENFEIVYSEDMFNVADAREAIRDYADMGFDLVIAHGSQYGTSIQEIAPDYPETAFAWGNGTDFFGLDNVSVYQARAEQGGYVFGQIAAAVSENGKLGVCGPVESGDAKTYIDGFKNGAAEAGAEVSVTYTSSFSDVSLMSAAAETHMDEGAMVLTGTSQSIPGAVSVVKERDGVWLGVQWDTIPLAPENVLVSLVYDWTPILNEIITKMTEGIYGGAAYDLTFENGGLQILWNTENLEIDQELIDMADDLAQKIVDGEIEPLPAG</sequence>
<dbReference type="EMBL" id="DF968181">
    <property type="protein sequence ID" value="GAP41867.1"/>
    <property type="molecule type" value="Genomic_DNA"/>
</dbReference>
<protein>
    <submittedName>
        <fullName evidence="9">Basic membrane lipoprotein Med, periplasmic binding protein (PBP1-ABC) superfamily</fullName>
    </submittedName>
</protein>
<keyword evidence="4 7" id="KW-0732">Signal</keyword>
<evidence type="ECO:0000313" key="9">
    <source>
        <dbReference type="EMBL" id="GAP41867.1"/>
    </source>
</evidence>
<dbReference type="AlphaFoldDB" id="A0A0S7BTM1"/>
<keyword evidence="10" id="KW-1185">Reference proteome</keyword>
<dbReference type="InterPro" id="IPR003760">
    <property type="entry name" value="PnrA-like"/>
</dbReference>
<dbReference type="Gene3D" id="3.40.50.2300">
    <property type="match status" value="2"/>
</dbReference>
<accession>A0A0S7BTM1</accession>
<evidence type="ECO:0000256" key="5">
    <source>
        <dbReference type="ARBA" id="ARBA00023136"/>
    </source>
</evidence>
<feature type="domain" description="ABC transporter substrate-binding protein PnrA-like" evidence="8">
    <location>
        <begin position="31"/>
        <end position="322"/>
    </location>
</feature>
<proteinExistence type="inferred from homology"/>
<dbReference type="RefSeq" id="WP_082174825.1">
    <property type="nucleotide sequence ID" value="NZ_DF968181.1"/>
</dbReference>
<comment type="subcellular location">
    <subcellularLocation>
        <location evidence="1">Cell membrane</location>
        <topology evidence="1">Lipid-anchor</topology>
    </subcellularLocation>
</comment>
<dbReference type="PANTHER" id="PTHR34296">
    <property type="entry name" value="TRANSCRIPTIONAL ACTIVATOR PROTEIN MED"/>
    <property type="match status" value="1"/>
</dbReference>
<evidence type="ECO:0000256" key="1">
    <source>
        <dbReference type="ARBA" id="ARBA00004193"/>
    </source>
</evidence>
<evidence type="ECO:0000256" key="3">
    <source>
        <dbReference type="ARBA" id="ARBA00022475"/>
    </source>
</evidence>
<evidence type="ECO:0000256" key="2">
    <source>
        <dbReference type="ARBA" id="ARBA00008610"/>
    </source>
</evidence>
<keyword evidence="6 9" id="KW-0449">Lipoprotein</keyword>